<dbReference type="GO" id="GO:0005737">
    <property type="term" value="C:cytoplasm"/>
    <property type="evidence" value="ECO:0007669"/>
    <property type="project" value="TreeGrafter"/>
</dbReference>
<reference evidence="3" key="1">
    <citation type="submission" date="2025-08" db="UniProtKB">
        <authorList>
            <consortium name="Ensembl"/>
        </authorList>
    </citation>
    <scope>IDENTIFICATION</scope>
</reference>
<feature type="compositionally biased region" description="Basic residues" evidence="1">
    <location>
        <begin position="415"/>
        <end position="431"/>
    </location>
</feature>
<dbReference type="Ensembl" id="ENSTMTT00000008842.1">
    <property type="protein sequence ID" value="ENSTMTP00000008552.1"/>
    <property type="gene ID" value="ENSTMTG00000006205.1"/>
</dbReference>
<dbReference type="PROSITE" id="PS50405">
    <property type="entry name" value="GST_CTER"/>
    <property type="match status" value="1"/>
</dbReference>
<sequence length="431" mass="46873">LAMPTLYLSPHPDNFQNQRVLIAARYAPTLPEVVELLEQGLPLRPPASCPLPKLPALESRPGVWVSGPAAVAQLLCPERLRGQGPAGGALVQQWVSYADGEIAPAACAAAFSALGLAEQSKQVVERAVAELRRALAVLDGHLKLRTYLVAEAVTLADVTVACALLLPYKYVLDPPSRAPYPNVTRWFLTCVNQPQFQAVLGPVKLCEQARGGDAPVKSASQLKKEAKKKEKLEKFQQKKEKSQQQQGEVREMRPALVRGGWGTAVRNAAWGWPAGAEMQPALGLGNSCVERCLVMARPVLRCSQLWGGAAGEQPRGMPHESLGGDRGPCSCFEIRGYVLAREQSSQPSWGLARTPRFPPQLFGGEVQGFCSEHAGAPCCPPPRSLQHSAPRCRRAALRILSLFFSPLPTILPPGARRKQKPRRRRRKTPGF</sequence>
<feature type="compositionally biased region" description="Basic and acidic residues" evidence="1">
    <location>
        <begin position="222"/>
        <end position="250"/>
    </location>
</feature>
<dbReference type="SUPFAM" id="SSF47616">
    <property type="entry name" value="GST C-terminal domain-like"/>
    <property type="match status" value="1"/>
</dbReference>
<protein>
    <recommendedName>
        <fullName evidence="2">GST C-terminal domain-containing protein</fullName>
    </recommendedName>
</protein>
<dbReference type="FunFam" id="1.20.1050.10:FF:000006">
    <property type="entry name" value="Elongation factor 1 gamma"/>
    <property type="match status" value="1"/>
</dbReference>
<reference evidence="3" key="2">
    <citation type="submission" date="2025-09" db="UniProtKB">
        <authorList>
            <consortium name="Ensembl"/>
        </authorList>
    </citation>
    <scope>IDENTIFICATION</scope>
</reference>
<feature type="region of interest" description="Disordered" evidence="1">
    <location>
        <begin position="217"/>
        <end position="250"/>
    </location>
</feature>
<dbReference type="InterPro" id="IPR010987">
    <property type="entry name" value="Glutathione-S-Trfase_C-like"/>
</dbReference>
<name>A0A674ILB0_9SAUR</name>
<feature type="domain" description="GST C-terminal" evidence="2">
    <location>
        <begin position="84"/>
        <end position="212"/>
    </location>
</feature>
<keyword evidence="4" id="KW-1185">Reference proteome</keyword>
<dbReference type="InParanoid" id="A0A674ILB0"/>
<dbReference type="PANTHER" id="PTHR43986:SF1">
    <property type="entry name" value="ELONGATION FACTOR 1-GAMMA"/>
    <property type="match status" value="1"/>
</dbReference>
<dbReference type="Gene3D" id="1.20.1050.10">
    <property type="match status" value="1"/>
</dbReference>
<dbReference type="GeneTree" id="ENSGT00390000007552"/>
<dbReference type="GO" id="GO:0005634">
    <property type="term" value="C:nucleus"/>
    <property type="evidence" value="ECO:0007669"/>
    <property type="project" value="TreeGrafter"/>
</dbReference>
<evidence type="ECO:0000313" key="3">
    <source>
        <dbReference type="Ensembl" id="ENSTMTP00000008552.1"/>
    </source>
</evidence>
<evidence type="ECO:0000313" key="4">
    <source>
        <dbReference type="Proteomes" id="UP000472274"/>
    </source>
</evidence>
<proteinExistence type="predicted"/>
<dbReference type="AlphaFoldDB" id="A0A674ILB0"/>
<dbReference type="Proteomes" id="UP000472274">
    <property type="component" value="Unplaced"/>
</dbReference>
<accession>A0A674ILB0</accession>
<feature type="region of interest" description="Disordered" evidence="1">
    <location>
        <begin position="411"/>
        <end position="431"/>
    </location>
</feature>
<dbReference type="InterPro" id="IPR004046">
    <property type="entry name" value="GST_C"/>
</dbReference>
<dbReference type="Pfam" id="PF00043">
    <property type="entry name" value="GST_C"/>
    <property type="match status" value="1"/>
</dbReference>
<evidence type="ECO:0000259" key="2">
    <source>
        <dbReference type="PROSITE" id="PS50405"/>
    </source>
</evidence>
<organism evidence="3 4">
    <name type="scientific">Terrapene triunguis</name>
    <name type="common">Three-toed box turtle</name>
    <dbReference type="NCBI Taxonomy" id="2587831"/>
    <lineage>
        <taxon>Eukaryota</taxon>
        <taxon>Metazoa</taxon>
        <taxon>Chordata</taxon>
        <taxon>Craniata</taxon>
        <taxon>Vertebrata</taxon>
        <taxon>Euteleostomi</taxon>
        <taxon>Archelosauria</taxon>
        <taxon>Testudinata</taxon>
        <taxon>Testudines</taxon>
        <taxon>Cryptodira</taxon>
        <taxon>Durocryptodira</taxon>
        <taxon>Testudinoidea</taxon>
        <taxon>Emydidae</taxon>
        <taxon>Terrapene</taxon>
    </lineage>
</organism>
<dbReference type="GO" id="GO:0006414">
    <property type="term" value="P:translational elongation"/>
    <property type="evidence" value="ECO:0007669"/>
    <property type="project" value="TreeGrafter"/>
</dbReference>
<evidence type="ECO:0000256" key="1">
    <source>
        <dbReference type="SAM" id="MobiDB-lite"/>
    </source>
</evidence>
<dbReference type="PANTHER" id="PTHR43986">
    <property type="entry name" value="ELONGATION FACTOR 1-GAMMA"/>
    <property type="match status" value="1"/>
</dbReference>
<dbReference type="InterPro" id="IPR050802">
    <property type="entry name" value="EF-GSTs"/>
</dbReference>
<dbReference type="InterPro" id="IPR036282">
    <property type="entry name" value="Glutathione-S-Trfase_C_sf"/>
</dbReference>